<dbReference type="EMBL" id="MFSS01000072">
    <property type="protein sequence ID" value="OGI42981.1"/>
    <property type="molecule type" value="Genomic_DNA"/>
</dbReference>
<name>A0A1F6TCW1_9PROT</name>
<evidence type="ECO:0008006" key="5">
    <source>
        <dbReference type="Google" id="ProtNLM"/>
    </source>
</evidence>
<dbReference type="AlphaFoldDB" id="A0A1F6TCW1"/>
<accession>A0A1F6TCW1</accession>
<feature type="domain" description="PAC" evidence="1">
    <location>
        <begin position="1"/>
        <end position="37"/>
    </location>
</feature>
<dbReference type="SMART" id="SM00065">
    <property type="entry name" value="GAF"/>
    <property type="match status" value="1"/>
</dbReference>
<organism evidence="3 4">
    <name type="scientific">Candidatus Muproteobacteria bacterium RBG_16_64_11</name>
    <dbReference type="NCBI Taxonomy" id="1817758"/>
    <lineage>
        <taxon>Bacteria</taxon>
        <taxon>Pseudomonadati</taxon>
        <taxon>Pseudomonadota</taxon>
        <taxon>Candidatus Muproteobacteria</taxon>
    </lineage>
</organism>
<dbReference type="Gene3D" id="2.10.70.100">
    <property type="match status" value="1"/>
</dbReference>
<dbReference type="GO" id="GO:0008081">
    <property type="term" value="F:phosphoric diester hydrolase activity"/>
    <property type="evidence" value="ECO:0007669"/>
    <property type="project" value="UniProtKB-ARBA"/>
</dbReference>
<dbReference type="PROSITE" id="PS51832">
    <property type="entry name" value="HD_GYP"/>
    <property type="match status" value="1"/>
</dbReference>
<reference evidence="3 4" key="1">
    <citation type="journal article" date="2016" name="Nat. Commun.">
        <title>Thousands of microbial genomes shed light on interconnected biogeochemical processes in an aquifer system.</title>
        <authorList>
            <person name="Anantharaman K."/>
            <person name="Brown C.T."/>
            <person name="Hug L.A."/>
            <person name="Sharon I."/>
            <person name="Castelle C.J."/>
            <person name="Probst A.J."/>
            <person name="Thomas B.C."/>
            <person name="Singh A."/>
            <person name="Wilkins M.J."/>
            <person name="Karaoz U."/>
            <person name="Brodie E.L."/>
            <person name="Williams K.H."/>
            <person name="Hubbard S.S."/>
            <person name="Banfield J.F."/>
        </authorList>
    </citation>
    <scope>NUCLEOTIDE SEQUENCE [LARGE SCALE GENOMIC DNA]</scope>
</reference>
<dbReference type="Pfam" id="PF13185">
    <property type="entry name" value="GAF_2"/>
    <property type="match status" value="1"/>
</dbReference>
<dbReference type="SUPFAM" id="SSF55781">
    <property type="entry name" value="GAF domain-like"/>
    <property type="match status" value="1"/>
</dbReference>
<dbReference type="InterPro" id="IPR003607">
    <property type="entry name" value="HD/PDEase_dom"/>
</dbReference>
<evidence type="ECO:0000259" key="1">
    <source>
        <dbReference type="PROSITE" id="PS50113"/>
    </source>
</evidence>
<dbReference type="SUPFAM" id="SSF109604">
    <property type="entry name" value="HD-domain/PDEase-like"/>
    <property type="match status" value="1"/>
</dbReference>
<evidence type="ECO:0000259" key="2">
    <source>
        <dbReference type="PROSITE" id="PS51832"/>
    </source>
</evidence>
<dbReference type="PANTHER" id="PTHR43155">
    <property type="entry name" value="CYCLIC DI-GMP PHOSPHODIESTERASE PA4108-RELATED"/>
    <property type="match status" value="1"/>
</dbReference>
<dbReference type="PROSITE" id="PS50113">
    <property type="entry name" value="PAC"/>
    <property type="match status" value="1"/>
</dbReference>
<dbReference type="Gene3D" id="1.10.3210.10">
    <property type="entry name" value="Hypothetical protein af1432"/>
    <property type="match status" value="1"/>
</dbReference>
<dbReference type="Gene3D" id="3.30.450.40">
    <property type="match status" value="1"/>
</dbReference>
<proteinExistence type="predicted"/>
<gene>
    <name evidence="3" type="ORF">A2150_04150</name>
</gene>
<dbReference type="PANTHER" id="PTHR43155:SF2">
    <property type="entry name" value="CYCLIC DI-GMP PHOSPHODIESTERASE PA4108"/>
    <property type="match status" value="1"/>
</dbReference>
<dbReference type="InterPro" id="IPR003018">
    <property type="entry name" value="GAF"/>
</dbReference>
<feature type="domain" description="HD-GYP" evidence="2">
    <location>
        <begin position="224"/>
        <end position="415"/>
    </location>
</feature>
<dbReference type="InterPro" id="IPR000700">
    <property type="entry name" value="PAS-assoc_C"/>
</dbReference>
<evidence type="ECO:0000313" key="4">
    <source>
        <dbReference type="Proteomes" id="UP000177925"/>
    </source>
</evidence>
<dbReference type="Proteomes" id="UP000177925">
    <property type="component" value="Unassembled WGS sequence"/>
</dbReference>
<dbReference type="InterPro" id="IPR029016">
    <property type="entry name" value="GAF-like_dom_sf"/>
</dbReference>
<dbReference type="InterPro" id="IPR006675">
    <property type="entry name" value="HDIG_dom"/>
</dbReference>
<dbReference type="Pfam" id="PF13487">
    <property type="entry name" value="HD_5"/>
    <property type="match status" value="1"/>
</dbReference>
<comment type="caution">
    <text evidence="3">The sequence shown here is derived from an EMBL/GenBank/DDBJ whole genome shotgun (WGS) entry which is preliminary data.</text>
</comment>
<dbReference type="InterPro" id="IPR037522">
    <property type="entry name" value="HD_GYP_dom"/>
</dbReference>
<sequence length="415" mass="46331">MTARGEAKRDLNGEIVGLRGTALDITERKQTEESLRRANRALKTLSACNTALVHARGEPALLQEICRVIVETGGYAYAWIGYAERDEARRIKPMAQMGFENGFLDKLPFTWSETERGRGPSGTAIREGMAVVTRDAAGDPSLSVWRDEVVRLGIGSCCALPLISDDETFGVLTIYSRERDAFDKDELMLLAELADDLNFGILTLRTRAAHERLQEAHLKSAERLRETLIDTIRAVALTVEKRDPYTAGHQNKVAELCVAIGHELGMDEDRLEGLRLGATIHDIGKIYIPAEILNRPGKLSAAEFEMIKTHPEVGYDIIKDIKFPWPVGQIILQHHERLDGSGYPKGLKGDEIILEARILAVADTVEAMMSHRPYRPGLGLDAALAQIQEKRGTWYDPEATDACVRLFRERDFRFV</sequence>
<evidence type="ECO:0000313" key="3">
    <source>
        <dbReference type="EMBL" id="OGI42981.1"/>
    </source>
</evidence>
<dbReference type="STRING" id="1817758.A2150_04150"/>
<dbReference type="NCBIfam" id="TIGR00277">
    <property type="entry name" value="HDIG"/>
    <property type="match status" value="1"/>
</dbReference>
<dbReference type="CDD" id="cd00077">
    <property type="entry name" value="HDc"/>
    <property type="match status" value="1"/>
</dbReference>
<protein>
    <recommendedName>
        <fullName evidence="5">HD-GYP domain-containing protein</fullName>
    </recommendedName>
</protein>
<dbReference type="SMART" id="SM00471">
    <property type="entry name" value="HDc"/>
    <property type="match status" value="1"/>
</dbReference>